<gene>
    <name evidence="2" type="ORF">B1A_14510</name>
</gene>
<dbReference type="Gene3D" id="3.30.420.10">
    <property type="entry name" value="Ribonuclease H-like superfamily/Ribonuclease H"/>
    <property type="match status" value="1"/>
</dbReference>
<dbReference type="InterPro" id="IPR012337">
    <property type="entry name" value="RNaseH-like_sf"/>
</dbReference>
<dbReference type="AlphaFoldDB" id="T0ZPX6"/>
<dbReference type="EMBL" id="AUZX01010651">
    <property type="protein sequence ID" value="EQD46698.1"/>
    <property type="molecule type" value="Genomic_DNA"/>
</dbReference>
<dbReference type="PANTHER" id="PTHR46889">
    <property type="entry name" value="TRANSPOSASE INSF FOR INSERTION SEQUENCE IS3B-RELATED"/>
    <property type="match status" value="1"/>
</dbReference>
<dbReference type="InterPro" id="IPR048020">
    <property type="entry name" value="Transpos_IS3"/>
</dbReference>
<feature type="domain" description="Integrase catalytic" evidence="1">
    <location>
        <begin position="58"/>
        <end position="218"/>
    </location>
</feature>
<protein>
    <submittedName>
        <fullName evidence="2">Transposase</fullName>
    </submittedName>
</protein>
<dbReference type="NCBIfam" id="NF033516">
    <property type="entry name" value="transpos_IS3"/>
    <property type="match status" value="1"/>
</dbReference>
<evidence type="ECO:0000259" key="1">
    <source>
        <dbReference type="PROSITE" id="PS50994"/>
    </source>
</evidence>
<dbReference type="GO" id="GO:0003676">
    <property type="term" value="F:nucleic acid binding"/>
    <property type="evidence" value="ECO:0007669"/>
    <property type="project" value="InterPro"/>
</dbReference>
<dbReference type="InterPro" id="IPR050900">
    <property type="entry name" value="Transposase_IS3/IS150/IS904"/>
</dbReference>
<name>T0ZPX6_9ZZZZ</name>
<dbReference type="InterPro" id="IPR036397">
    <property type="entry name" value="RNaseH_sf"/>
</dbReference>
<dbReference type="PANTHER" id="PTHR46889:SF5">
    <property type="entry name" value="INTEGRASE PROTEIN"/>
    <property type="match status" value="1"/>
</dbReference>
<dbReference type="SUPFAM" id="SSF53098">
    <property type="entry name" value="Ribonuclease H-like"/>
    <property type="match status" value="1"/>
</dbReference>
<accession>T0ZPX6</accession>
<proteinExistence type="predicted"/>
<evidence type="ECO:0000313" key="2">
    <source>
        <dbReference type="EMBL" id="EQD46698.1"/>
    </source>
</evidence>
<sequence>MGSRQMTRALRAEGLLVHRSRVQRLMQLMDICSMAPGPHTSRKHPSHPIYPYLLRDLEVTHPNQVWATDITYIPFRKGFFYLIAIQDWYSRKILSWRLSPTLDLSFCLDALREALATYGSPQIFNTDQGSHFTASSWVDMLKAHGVTISMDGKGRTIDNVFIERFWRSLKYEYVFLHPVEDGVELKAGLKTYITWYNQCRPHSSLDDLTPDAVYAGGSMSNCAA</sequence>
<dbReference type="Pfam" id="PF00665">
    <property type="entry name" value="rve"/>
    <property type="match status" value="1"/>
</dbReference>
<organism evidence="2">
    <name type="scientific">mine drainage metagenome</name>
    <dbReference type="NCBI Taxonomy" id="410659"/>
    <lineage>
        <taxon>unclassified sequences</taxon>
        <taxon>metagenomes</taxon>
        <taxon>ecological metagenomes</taxon>
    </lineage>
</organism>
<dbReference type="GO" id="GO:0015074">
    <property type="term" value="P:DNA integration"/>
    <property type="evidence" value="ECO:0007669"/>
    <property type="project" value="InterPro"/>
</dbReference>
<reference evidence="2" key="2">
    <citation type="journal article" date="2014" name="ISME J.">
        <title>Microbial stratification in low pH oxic and suboxic macroscopic growths along an acid mine drainage.</title>
        <authorList>
            <person name="Mendez-Garcia C."/>
            <person name="Mesa V."/>
            <person name="Sprenger R.R."/>
            <person name="Richter M."/>
            <person name="Diez M.S."/>
            <person name="Solano J."/>
            <person name="Bargiela R."/>
            <person name="Golyshina O.V."/>
            <person name="Manteca A."/>
            <person name="Ramos J.L."/>
            <person name="Gallego J.R."/>
            <person name="Llorente I."/>
            <person name="Martins Dos Santos V.A."/>
            <person name="Jensen O.N."/>
            <person name="Pelaez A.I."/>
            <person name="Sanchez J."/>
            <person name="Ferrer M."/>
        </authorList>
    </citation>
    <scope>NUCLEOTIDE SEQUENCE</scope>
</reference>
<dbReference type="PROSITE" id="PS50994">
    <property type="entry name" value="INTEGRASE"/>
    <property type="match status" value="1"/>
</dbReference>
<comment type="caution">
    <text evidence="2">The sequence shown here is derived from an EMBL/GenBank/DDBJ whole genome shotgun (WGS) entry which is preliminary data.</text>
</comment>
<dbReference type="Pfam" id="PF13333">
    <property type="entry name" value="rve_2"/>
    <property type="match status" value="1"/>
</dbReference>
<dbReference type="InterPro" id="IPR001584">
    <property type="entry name" value="Integrase_cat-core"/>
</dbReference>
<reference evidence="2" key="1">
    <citation type="submission" date="2013-08" db="EMBL/GenBank/DDBJ databases">
        <authorList>
            <person name="Mendez C."/>
            <person name="Richter M."/>
            <person name="Ferrer M."/>
            <person name="Sanchez J."/>
        </authorList>
    </citation>
    <scope>NUCLEOTIDE SEQUENCE</scope>
</reference>